<gene>
    <name evidence="1" type="ORF">FBU59_005565</name>
</gene>
<proteinExistence type="predicted"/>
<accession>A0ACC1J2F5</accession>
<protein>
    <submittedName>
        <fullName evidence="1">Uncharacterized protein</fullName>
    </submittedName>
</protein>
<reference evidence="1" key="1">
    <citation type="submission" date="2022-07" db="EMBL/GenBank/DDBJ databases">
        <title>Phylogenomic reconstructions and comparative analyses of Kickxellomycotina fungi.</title>
        <authorList>
            <person name="Reynolds N.K."/>
            <person name="Stajich J.E."/>
            <person name="Barry K."/>
            <person name="Grigoriev I.V."/>
            <person name="Crous P."/>
            <person name="Smith M.E."/>
        </authorList>
    </citation>
    <scope>NUCLEOTIDE SEQUENCE</scope>
    <source>
        <strain evidence="1">NRRL 5244</strain>
    </source>
</reference>
<name>A0ACC1J2F5_9FUNG</name>
<evidence type="ECO:0000313" key="1">
    <source>
        <dbReference type="EMBL" id="KAJ1934847.1"/>
    </source>
</evidence>
<comment type="caution">
    <text evidence="1">The sequence shown here is derived from an EMBL/GenBank/DDBJ whole genome shotgun (WGS) entry which is preliminary data.</text>
</comment>
<dbReference type="EMBL" id="JANBPW010004474">
    <property type="protein sequence ID" value="KAJ1934847.1"/>
    <property type="molecule type" value="Genomic_DNA"/>
</dbReference>
<dbReference type="Proteomes" id="UP001150603">
    <property type="component" value="Unassembled WGS sequence"/>
</dbReference>
<evidence type="ECO:0000313" key="2">
    <source>
        <dbReference type="Proteomes" id="UP001150603"/>
    </source>
</evidence>
<keyword evidence="2" id="KW-1185">Reference proteome</keyword>
<feature type="non-terminal residue" evidence="1">
    <location>
        <position position="127"/>
    </location>
</feature>
<sequence>MFTVFVPAHINRDSIPTCFVDTKTTFIDVESEQQVVEQQGGSKKPFIVFETDYFTVHNGSLGLRKYDYLSRNIITKWTYYDGHDDQKWNGVYLRNGFNSCREPPVVYFVHKNCIGDLDGSATEDNTI</sequence>
<organism evidence="1 2">
    <name type="scientific">Linderina macrospora</name>
    <dbReference type="NCBI Taxonomy" id="4868"/>
    <lineage>
        <taxon>Eukaryota</taxon>
        <taxon>Fungi</taxon>
        <taxon>Fungi incertae sedis</taxon>
        <taxon>Zoopagomycota</taxon>
        <taxon>Kickxellomycotina</taxon>
        <taxon>Kickxellomycetes</taxon>
        <taxon>Kickxellales</taxon>
        <taxon>Kickxellaceae</taxon>
        <taxon>Linderina</taxon>
    </lineage>
</organism>